<dbReference type="EMBL" id="JAQQAF010000003">
    <property type="protein sequence ID" value="KAJ8499868.1"/>
    <property type="molecule type" value="Genomic_DNA"/>
</dbReference>
<sequence>MINCNLSSFVLDACVAAISFHSRTGGSKKIFLDASSLIAITAAGHEVISTGLYHCGCKLGSYLTLGE</sequence>
<keyword evidence="2" id="KW-1185">Reference proteome</keyword>
<organism evidence="1 2">
    <name type="scientific">Ensete ventricosum</name>
    <name type="common">Abyssinian banana</name>
    <name type="synonym">Musa ensete</name>
    <dbReference type="NCBI Taxonomy" id="4639"/>
    <lineage>
        <taxon>Eukaryota</taxon>
        <taxon>Viridiplantae</taxon>
        <taxon>Streptophyta</taxon>
        <taxon>Embryophyta</taxon>
        <taxon>Tracheophyta</taxon>
        <taxon>Spermatophyta</taxon>
        <taxon>Magnoliopsida</taxon>
        <taxon>Liliopsida</taxon>
        <taxon>Zingiberales</taxon>
        <taxon>Musaceae</taxon>
        <taxon>Ensete</taxon>
    </lineage>
</organism>
<dbReference type="Proteomes" id="UP001222027">
    <property type="component" value="Unassembled WGS sequence"/>
</dbReference>
<comment type="caution">
    <text evidence="1">The sequence shown here is derived from an EMBL/GenBank/DDBJ whole genome shotgun (WGS) entry which is preliminary data.</text>
</comment>
<reference evidence="1 2" key="1">
    <citation type="submission" date="2022-12" db="EMBL/GenBank/DDBJ databases">
        <title>Chromosome-scale assembly of the Ensete ventricosum genome.</title>
        <authorList>
            <person name="Dussert Y."/>
            <person name="Stocks J."/>
            <person name="Wendawek A."/>
            <person name="Woldeyes F."/>
            <person name="Nichols R.A."/>
            <person name="Borrell J.S."/>
        </authorList>
    </citation>
    <scope>NUCLEOTIDE SEQUENCE [LARGE SCALE GENOMIC DNA]</scope>
    <source>
        <strain evidence="2">cv. Maze</strain>
        <tissue evidence="1">Seeds</tissue>
    </source>
</reference>
<protein>
    <submittedName>
        <fullName evidence="1">Uncharacterized protein</fullName>
    </submittedName>
</protein>
<proteinExistence type="predicted"/>
<gene>
    <name evidence="1" type="ORF">OPV22_010420</name>
</gene>
<evidence type="ECO:0000313" key="1">
    <source>
        <dbReference type="EMBL" id="KAJ8499868.1"/>
    </source>
</evidence>
<dbReference type="AlphaFoldDB" id="A0AAV8R7E1"/>
<evidence type="ECO:0000313" key="2">
    <source>
        <dbReference type="Proteomes" id="UP001222027"/>
    </source>
</evidence>
<accession>A0AAV8R7E1</accession>
<name>A0AAV8R7E1_ENSVE</name>